<keyword evidence="1" id="KW-0812">Transmembrane</keyword>
<gene>
    <name evidence="2" type="ORF">PPENT_87.1.T0210412</name>
</gene>
<comment type="caution">
    <text evidence="2">The sequence shown here is derived from an EMBL/GenBank/DDBJ whole genome shotgun (WGS) entry which is preliminary data.</text>
</comment>
<keyword evidence="1" id="KW-0472">Membrane</keyword>
<sequence length="427" mass="50810">MLCKQGYFLVDTDCRPCLSQCLTLHVLNNLINFYHVLILIIFYSRMIVNVNQVIIQINTRIVYNVKYLVKLVYLIKIFVHLVKIIFNLLKDNVYKQRNIIILIQIANPVIKTVINVIPIMNVLNVQINIIYIILNVLNVKFHVYNVRIFILVYHVLIIIQQIIKENVLNVYRIVNIVLILLIVLSVLMNSIMLINYVSHVLIYVQHVKIIVNFVHPVKILIMYQINKHVLVIILTILEINIMMILQSKYQYFKILDAMKINFQQITNVLINVEMEFLMNNMNNVMMEIKLEEMDVHLFVYKKISIIAKIKQTLLVFVHLFNLQISNQMFSPINKIKLKLLNQVSHKELKYQLIQILKKLQQYLFYHKLMLISIQQLQQVYQLNLIIQFIRFLLSLQALLKMLFQKQILLNQLSKMNMIQIQQDIRCK</sequence>
<feature type="transmembrane region" description="Helical" evidence="1">
    <location>
        <begin position="67"/>
        <end position="89"/>
    </location>
</feature>
<feature type="transmembrane region" description="Helical" evidence="1">
    <location>
        <begin position="33"/>
        <end position="55"/>
    </location>
</feature>
<protein>
    <recommendedName>
        <fullName evidence="4">Transmembrane protein</fullName>
    </recommendedName>
</protein>
<accession>A0A8S1THZ1</accession>
<name>A0A8S1THZ1_9CILI</name>
<dbReference type="AlphaFoldDB" id="A0A8S1THZ1"/>
<keyword evidence="1" id="KW-1133">Transmembrane helix</keyword>
<reference evidence="2" key="1">
    <citation type="submission" date="2021-01" db="EMBL/GenBank/DDBJ databases">
        <authorList>
            <consortium name="Genoscope - CEA"/>
            <person name="William W."/>
        </authorList>
    </citation>
    <scope>NUCLEOTIDE SEQUENCE</scope>
</reference>
<keyword evidence="3" id="KW-1185">Reference proteome</keyword>
<dbReference type="EMBL" id="CAJJDO010000021">
    <property type="protein sequence ID" value="CAD8151548.1"/>
    <property type="molecule type" value="Genomic_DNA"/>
</dbReference>
<feature type="transmembrane region" description="Helical" evidence="1">
    <location>
        <begin position="169"/>
        <end position="188"/>
    </location>
</feature>
<organism evidence="2 3">
    <name type="scientific">Paramecium pentaurelia</name>
    <dbReference type="NCBI Taxonomy" id="43138"/>
    <lineage>
        <taxon>Eukaryota</taxon>
        <taxon>Sar</taxon>
        <taxon>Alveolata</taxon>
        <taxon>Ciliophora</taxon>
        <taxon>Intramacronucleata</taxon>
        <taxon>Oligohymenophorea</taxon>
        <taxon>Peniculida</taxon>
        <taxon>Parameciidae</taxon>
        <taxon>Paramecium</taxon>
    </lineage>
</organism>
<feature type="transmembrane region" description="Helical" evidence="1">
    <location>
        <begin position="146"/>
        <end position="163"/>
    </location>
</feature>
<feature type="transmembrane region" description="Helical" evidence="1">
    <location>
        <begin position="229"/>
        <end position="245"/>
    </location>
</feature>
<evidence type="ECO:0008006" key="4">
    <source>
        <dbReference type="Google" id="ProtNLM"/>
    </source>
</evidence>
<evidence type="ECO:0000313" key="2">
    <source>
        <dbReference type="EMBL" id="CAD8151548.1"/>
    </source>
</evidence>
<evidence type="ECO:0000313" key="3">
    <source>
        <dbReference type="Proteomes" id="UP000689195"/>
    </source>
</evidence>
<proteinExistence type="predicted"/>
<evidence type="ECO:0000256" key="1">
    <source>
        <dbReference type="SAM" id="Phobius"/>
    </source>
</evidence>
<feature type="transmembrane region" description="Helical" evidence="1">
    <location>
        <begin position="109"/>
        <end position="134"/>
    </location>
</feature>
<dbReference type="Proteomes" id="UP000689195">
    <property type="component" value="Unassembled WGS sequence"/>
</dbReference>